<evidence type="ECO:0000256" key="5">
    <source>
        <dbReference type="ARBA" id="ARBA00023015"/>
    </source>
</evidence>
<dbReference type="InterPro" id="IPR020449">
    <property type="entry name" value="Tscrpt_reg_AraC-type_HTH"/>
</dbReference>
<dbReference type="AlphaFoldDB" id="A0A1A5YDK9"/>
<dbReference type="EMBL" id="LYPA01000071">
    <property type="protein sequence ID" value="OBR63667.1"/>
    <property type="molecule type" value="Genomic_DNA"/>
</dbReference>
<comment type="subcellular location">
    <subcellularLocation>
        <location evidence="1">Cell envelope</location>
    </subcellularLocation>
</comment>
<feature type="domain" description="Fe/B12 periplasmic-binding" evidence="9">
    <location>
        <begin position="279"/>
        <end position="557"/>
    </location>
</feature>
<keyword evidence="5" id="KW-0805">Transcription regulation</keyword>
<evidence type="ECO:0000313" key="10">
    <source>
        <dbReference type="EMBL" id="OBR63667.1"/>
    </source>
</evidence>
<dbReference type="Pfam" id="PF01497">
    <property type="entry name" value="Peripla_BP_2"/>
    <property type="match status" value="1"/>
</dbReference>
<dbReference type="PROSITE" id="PS00041">
    <property type="entry name" value="HTH_ARAC_FAMILY_1"/>
    <property type="match status" value="1"/>
</dbReference>
<evidence type="ECO:0000256" key="6">
    <source>
        <dbReference type="ARBA" id="ARBA00023125"/>
    </source>
</evidence>
<dbReference type="SUPFAM" id="SSF46689">
    <property type="entry name" value="Homeodomain-like"/>
    <property type="match status" value="2"/>
</dbReference>
<comment type="similarity">
    <text evidence="2">Belongs to the bacterial solute-binding protein 8 family.</text>
</comment>
<dbReference type="Pfam" id="PF12833">
    <property type="entry name" value="HTH_18"/>
    <property type="match status" value="1"/>
</dbReference>
<dbReference type="Gene3D" id="3.40.50.1980">
    <property type="entry name" value="Nitrogenase molybdenum iron protein domain"/>
    <property type="match status" value="2"/>
</dbReference>
<gene>
    <name evidence="10" type="ORF">A7K91_06935</name>
</gene>
<evidence type="ECO:0000256" key="7">
    <source>
        <dbReference type="ARBA" id="ARBA00023163"/>
    </source>
</evidence>
<dbReference type="InterPro" id="IPR009057">
    <property type="entry name" value="Homeodomain-like_sf"/>
</dbReference>
<dbReference type="GO" id="GO:1901678">
    <property type="term" value="P:iron coordination entity transport"/>
    <property type="evidence" value="ECO:0007669"/>
    <property type="project" value="UniProtKB-ARBA"/>
</dbReference>
<dbReference type="SUPFAM" id="SSF53807">
    <property type="entry name" value="Helical backbone' metal receptor"/>
    <property type="match status" value="1"/>
</dbReference>
<organism evidence="10 11">
    <name type="scientific">Paenibacillus oryzae</name>
    <dbReference type="NCBI Taxonomy" id="1844972"/>
    <lineage>
        <taxon>Bacteria</taxon>
        <taxon>Bacillati</taxon>
        <taxon>Bacillota</taxon>
        <taxon>Bacilli</taxon>
        <taxon>Bacillales</taxon>
        <taxon>Paenibacillaceae</taxon>
        <taxon>Paenibacillus</taxon>
    </lineage>
</organism>
<evidence type="ECO:0000313" key="11">
    <source>
        <dbReference type="Proteomes" id="UP000092024"/>
    </source>
</evidence>
<dbReference type="PROSITE" id="PS50983">
    <property type="entry name" value="FE_B12_PBP"/>
    <property type="match status" value="1"/>
</dbReference>
<dbReference type="RefSeq" id="WP_068686211.1">
    <property type="nucleotide sequence ID" value="NZ_LYPA01000071.1"/>
</dbReference>
<keyword evidence="4" id="KW-0732">Signal</keyword>
<reference evidence="10 11" key="1">
    <citation type="submission" date="2016-05" db="EMBL/GenBank/DDBJ databases">
        <title>Paenibacillus oryzae. sp. nov., isolated from the rice root.</title>
        <authorList>
            <person name="Zhang J."/>
            <person name="Zhang X."/>
        </authorList>
    </citation>
    <scope>NUCLEOTIDE SEQUENCE [LARGE SCALE GENOMIC DNA]</scope>
    <source>
        <strain evidence="10 11">1DrF-4</strain>
    </source>
</reference>
<dbReference type="PANTHER" id="PTHR30532:SF1">
    <property type="entry name" value="IRON(3+)-HYDROXAMATE-BINDING PROTEIN FHUD"/>
    <property type="match status" value="1"/>
</dbReference>
<dbReference type="InterPro" id="IPR002491">
    <property type="entry name" value="ABC_transptr_periplasmic_BD"/>
</dbReference>
<evidence type="ECO:0000256" key="4">
    <source>
        <dbReference type="ARBA" id="ARBA00022729"/>
    </source>
</evidence>
<keyword evidence="7" id="KW-0804">Transcription</keyword>
<proteinExistence type="inferred from homology"/>
<dbReference type="Gene3D" id="1.10.10.60">
    <property type="entry name" value="Homeodomain-like"/>
    <property type="match status" value="2"/>
</dbReference>
<dbReference type="Pfam" id="PF02311">
    <property type="entry name" value="AraC_binding"/>
    <property type="match status" value="1"/>
</dbReference>
<evidence type="ECO:0000256" key="1">
    <source>
        <dbReference type="ARBA" id="ARBA00004196"/>
    </source>
</evidence>
<evidence type="ECO:0000256" key="2">
    <source>
        <dbReference type="ARBA" id="ARBA00008814"/>
    </source>
</evidence>
<dbReference type="InterPro" id="IPR003313">
    <property type="entry name" value="AraC-bd"/>
</dbReference>
<sequence length="564" mass="63543">MGKTTIIGKPGRIWLSTSRLLRHESKSELLLPRTMRKHGIVAVTSGDGALTVNGTLYMAGKGDVFVLPSGTLVEGRASAREPVSYVLALFEGVQLLKSQEGWRTTALELPVKGKLSKAMSSRMCNIMEQWIREEDGGEQNGDMPISLQRKYKLQQLLVLLMKNEPAASPIFDPIVGFETALAYMNKQYMNELRLEELASMAGLSINHFIRTFKSLMNMTPIKYVEKLRMDKAKLLLLDSGKIKEIARKVGYNDEHYFSRAFKKAEGVAPTLYIKNKCNRIATVYYGLDDYLMTLGLQPVASLSYARRVSSPNVAARQTFTNKVRYEGNGEGINEDRYESKYEERVWLDGLQPEYDKLLQSKPDLILTSSRLERDELLDAIAPSVVLNYSNDYRVTLKHVGQLFGKEKEAGQWIDRYTVAMEEIKDRIKAAWGSQTACFVRVSASFYRLYGSANQTGSLLHDDLGLRLPADMSGQSWLDLHQKDWSGIQADHIFLMTDPTEEAGNRLKLLQQSEAWKVIPAVREGRVYEAGDLFFRSLGPSGRLSAARRIACQLKLTDGDIVHLD</sequence>
<evidence type="ECO:0008006" key="12">
    <source>
        <dbReference type="Google" id="ProtNLM"/>
    </source>
</evidence>
<dbReference type="InterPro" id="IPR018060">
    <property type="entry name" value="HTH_AraC"/>
</dbReference>
<feature type="domain" description="HTH araC/xylS-type" evidence="8">
    <location>
        <begin position="178"/>
        <end position="275"/>
    </location>
</feature>
<keyword evidence="6" id="KW-0238">DNA-binding</keyword>
<dbReference type="SUPFAM" id="SSF51215">
    <property type="entry name" value="Regulatory protein AraC"/>
    <property type="match status" value="1"/>
</dbReference>
<dbReference type="GO" id="GO:0003700">
    <property type="term" value="F:DNA-binding transcription factor activity"/>
    <property type="evidence" value="ECO:0007669"/>
    <property type="project" value="InterPro"/>
</dbReference>
<dbReference type="InterPro" id="IPR037923">
    <property type="entry name" value="HTH-like"/>
</dbReference>
<accession>A0A1A5YDK9</accession>
<dbReference type="PROSITE" id="PS01124">
    <property type="entry name" value="HTH_ARAC_FAMILY_2"/>
    <property type="match status" value="1"/>
</dbReference>
<dbReference type="OrthoDB" id="2461801at2"/>
<dbReference type="GO" id="GO:0043565">
    <property type="term" value="F:sequence-specific DNA binding"/>
    <property type="evidence" value="ECO:0007669"/>
    <property type="project" value="InterPro"/>
</dbReference>
<name>A0A1A5YDK9_9BACL</name>
<dbReference type="InterPro" id="IPR051313">
    <property type="entry name" value="Bact_iron-sidero_bind"/>
</dbReference>
<dbReference type="PANTHER" id="PTHR30532">
    <property type="entry name" value="IRON III DICITRATE-BINDING PERIPLASMIC PROTEIN"/>
    <property type="match status" value="1"/>
</dbReference>
<dbReference type="GO" id="GO:0030288">
    <property type="term" value="C:outer membrane-bounded periplasmic space"/>
    <property type="evidence" value="ECO:0007669"/>
    <property type="project" value="TreeGrafter"/>
</dbReference>
<dbReference type="InterPro" id="IPR018062">
    <property type="entry name" value="HTH_AraC-typ_CS"/>
</dbReference>
<evidence type="ECO:0000259" key="9">
    <source>
        <dbReference type="PROSITE" id="PS50983"/>
    </source>
</evidence>
<dbReference type="PRINTS" id="PR00032">
    <property type="entry name" value="HTHARAC"/>
</dbReference>
<protein>
    <recommendedName>
        <fullName evidence="12">AraC family transcriptional regulator</fullName>
    </recommendedName>
</protein>
<keyword evidence="11" id="KW-1185">Reference proteome</keyword>
<keyword evidence="3" id="KW-0813">Transport</keyword>
<evidence type="ECO:0000256" key="3">
    <source>
        <dbReference type="ARBA" id="ARBA00022448"/>
    </source>
</evidence>
<dbReference type="Proteomes" id="UP000092024">
    <property type="component" value="Unassembled WGS sequence"/>
</dbReference>
<evidence type="ECO:0000259" key="8">
    <source>
        <dbReference type="PROSITE" id="PS01124"/>
    </source>
</evidence>
<dbReference type="STRING" id="1844972.A7K91_06935"/>
<comment type="caution">
    <text evidence="10">The sequence shown here is derived from an EMBL/GenBank/DDBJ whole genome shotgun (WGS) entry which is preliminary data.</text>
</comment>
<dbReference type="SMART" id="SM00342">
    <property type="entry name" value="HTH_ARAC"/>
    <property type="match status" value="1"/>
</dbReference>